<sequence length="119" mass="13796">MKKENKNNLRSFRYSDRVAEILEGFAGDSMNAKFENLVLFCFDALEDSKKDYEYYKRCADDERREWLGLHKRLDVINGMIEELQSMKNRLSDMADTIGQIEELCNTKKSPGVSGREGIS</sequence>
<protein>
    <submittedName>
        <fullName evidence="1">Uncharacterized protein</fullName>
    </submittedName>
</protein>
<dbReference type="RefSeq" id="WP_025530839.1">
    <property type="nucleotide sequence ID" value="NZ_QTJW01000005.1"/>
</dbReference>
<reference evidence="1 2" key="1">
    <citation type="submission" date="2018-08" db="EMBL/GenBank/DDBJ databases">
        <title>A genome reference for cultivated species of the human gut microbiota.</title>
        <authorList>
            <person name="Zou Y."/>
            <person name="Xue W."/>
            <person name="Luo G."/>
        </authorList>
    </citation>
    <scope>NUCLEOTIDE SEQUENCE [LARGE SCALE GENOMIC DNA]</scope>
    <source>
        <strain evidence="1 2">AF19-13AC</strain>
    </source>
</reference>
<comment type="caution">
    <text evidence="1">The sequence shown here is derived from an EMBL/GenBank/DDBJ whole genome shotgun (WGS) entry which is preliminary data.</text>
</comment>
<name>A0A3E3DPL9_9FIRM</name>
<proteinExistence type="predicted"/>
<dbReference type="OrthoDB" id="2088323at2"/>
<dbReference type="EMBL" id="QTJW01000005">
    <property type="protein sequence ID" value="RGD70899.1"/>
    <property type="molecule type" value="Genomic_DNA"/>
</dbReference>
<evidence type="ECO:0000313" key="1">
    <source>
        <dbReference type="EMBL" id="RGD70899.1"/>
    </source>
</evidence>
<evidence type="ECO:0000313" key="2">
    <source>
        <dbReference type="Proteomes" id="UP000261023"/>
    </source>
</evidence>
<dbReference type="Proteomes" id="UP000261023">
    <property type="component" value="Unassembled WGS sequence"/>
</dbReference>
<accession>A0A3E3DPL9</accession>
<gene>
    <name evidence="1" type="ORF">DWX31_08235</name>
</gene>
<organism evidence="1 2">
    <name type="scientific">Hungatella hathewayi</name>
    <dbReference type="NCBI Taxonomy" id="154046"/>
    <lineage>
        <taxon>Bacteria</taxon>
        <taxon>Bacillati</taxon>
        <taxon>Bacillota</taxon>
        <taxon>Clostridia</taxon>
        <taxon>Lachnospirales</taxon>
        <taxon>Lachnospiraceae</taxon>
        <taxon>Hungatella</taxon>
    </lineage>
</organism>
<dbReference type="AlphaFoldDB" id="A0A3E3DPL9"/>